<comment type="caution">
    <text evidence="1">The sequence shown here is derived from an EMBL/GenBank/DDBJ whole genome shotgun (WGS) entry which is preliminary data.</text>
</comment>
<dbReference type="Pfam" id="PF14903">
    <property type="entry name" value="WG_beta_rep"/>
    <property type="match status" value="4"/>
</dbReference>
<organism evidence="1 2">
    <name type="scientific">Pseudochryseolinea flava</name>
    <dbReference type="NCBI Taxonomy" id="2059302"/>
    <lineage>
        <taxon>Bacteria</taxon>
        <taxon>Pseudomonadati</taxon>
        <taxon>Bacteroidota</taxon>
        <taxon>Cytophagia</taxon>
        <taxon>Cytophagales</taxon>
        <taxon>Fulvivirgaceae</taxon>
        <taxon>Pseudochryseolinea</taxon>
    </lineage>
</organism>
<dbReference type="AlphaFoldDB" id="A0A364Y4B5"/>
<dbReference type="RefSeq" id="WP_112747455.1">
    <property type="nucleotide sequence ID" value="NZ_QMFY01000006.1"/>
</dbReference>
<protein>
    <recommendedName>
        <fullName evidence="3">WG repeat-containing protein</fullName>
    </recommendedName>
</protein>
<evidence type="ECO:0000313" key="1">
    <source>
        <dbReference type="EMBL" id="RAW00655.1"/>
    </source>
</evidence>
<evidence type="ECO:0000313" key="2">
    <source>
        <dbReference type="Proteomes" id="UP000251889"/>
    </source>
</evidence>
<dbReference type="InterPro" id="IPR032774">
    <property type="entry name" value="WG_beta_rep"/>
</dbReference>
<gene>
    <name evidence="1" type="ORF">DQQ10_13785</name>
</gene>
<accession>A0A364Y4B5</accession>
<dbReference type="PANTHER" id="PTHR37841:SF1">
    <property type="entry name" value="DUF3298 DOMAIN-CONTAINING PROTEIN"/>
    <property type="match status" value="1"/>
</dbReference>
<dbReference type="EMBL" id="QMFY01000006">
    <property type="protein sequence ID" value="RAW00655.1"/>
    <property type="molecule type" value="Genomic_DNA"/>
</dbReference>
<keyword evidence="2" id="KW-1185">Reference proteome</keyword>
<dbReference type="PANTHER" id="PTHR37841">
    <property type="entry name" value="GLR2918 PROTEIN"/>
    <property type="match status" value="1"/>
</dbReference>
<proteinExistence type="predicted"/>
<reference evidence="1 2" key="1">
    <citation type="submission" date="2018-06" db="EMBL/GenBank/DDBJ databases">
        <title>Chryseolinea flavus sp. nov., a member of the phylum Bacteroidetes isolated from soil.</title>
        <authorList>
            <person name="Li Y."/>
            <person name="Wang J."/>
        </authorList>
    </citation>
    <scope>NUCLEOTIDE SEQUENCE [LARGE SCALE GENOMIC DNA]</scope>
    <source>
        <strain evidence="1 2">SDU1-6</strain>
    </source>
</reference>
<name>A0A364Y4B5_9BACT</name>
<dbReference type="OrthoDB" id="2485468at2"/>
<dbReference type="Proteomes" id="UP000251889">
    <property type="component" value="Unassembled WGS sequence"/>
</dbReference>
<sequence length="382" mass="43063">MTIPSTIKSLFFFCFCIIITVVHEASAQGNLYPIYEKAGRQHHAFIDVSGKKVISLDTALHLDDFEVFKSKYIFPYKVKGTQRTYFAVNKKGKVVHEFPSDITPLRMTDNLIVIMKKGEFQLPEYGLMNESFKIVLQPTYYAIYDFSEGLAAVERSGIGFINAQGKEVIKCGTSYMGAKLSTPKFKEGLARFMTHDGKMGFMDKTGAVVIQATFHSVNDFQDGIARACLAEEDGSCGYINKKGEWVLQPEGGKMENEKFVVNRQGSVFIGGYSDNLIAKRTYEKGRAVGYVNLQNQWLIPATYWHAEEFKNGYALVVSMDGKDAIIDKNNTVMAVGIFQHMKAFDNDVILVTTARGTYLDNLNTNTFAYYDRSFKLIWKAEK</sequence>
<evidence type="ECO:0008006" key="3">
    <source>
        <dbReference type="Google" id="ProtNLM"/>
    </source>
</evidence>